<gene>
    <name evidence="1" type="ORF">EXIGLDRAFT_765966</name>
</gene>
<reference evidence="1 2" key="1">
    <citation type="journal article" date="2016" name="Mol. Biol. Evol.">
        <title>Comparative Genomics of Early-Diverging Mushroom-Forming Fungi Provides Insights into the Origins of Lignocellulose Decay Capabilities.</title>
        <authorList>
            <person name="Nagy L.G."/>
            <person name="Riley R."/>
            <person name="Tritt A."/>
            <person name="Adam C."/>
            <person name="Daum C."/>
            <person name="Floudas D."/>
            <person name="Sun H."/>
            <person name="Yadav J.S."/>
            <person name="Pangilinan J."/>
            <person name="Larsson K.H."/>
            <person name="Matsuura K."/>
            <person name="Barry K."/>
            <person name="Labutti K."/>
            <person name="Kuo R."/>
            <person name="Ohm R.A."/>
            <person name="Bhattacharya S.S."/>
            <person name="Shirouzu T."/>
            <person name="Yoshinaga Y."/>
            <person name="Martin F.M."/>
            <person name="Grigoriev I.V."/>
            <person name="Hibbett D.S."/>
        </authorList>
    </citation>
    <scope>NUCLEOTIDE SEQUENCE [LARGE SCALE GENOMIC DNA]</scope>
    <source>
        <strain evidence="1 2">HHB12029</strain>
    </source>
</reference>
<dbReference type="EMBL" id="KV425952">
    <property type="protein sequence ID" value="KZV95769.1"/>
    <property type="molecule type" value="Genomic_DNA"/>
</dbReference>
<sequence length="199" mass="22604">MPGLTSFLFSRKKVSDSKAKAKNEESKSSYLKRSKRFGMAECLEIVAANQSLRVIAPLTAELHGIFHAMCDDEDRLYKSAPFFDVHQIEALQDMLTTRLVRMQNIMQQIESAGGTPDGAIVDACERKTRFVGALAVVIIIRKEKEENAKKQVAEREEQQKMRDSQLYRVDILPPRHVQQDLSYEQMRAHLRTCGYGAAN</sequence>
<dbReference type="InParanoid" id="A0A166AWF5"/>
<keyword evidence="2" id="KW-1185">Reference proteome</keyword>
<protein>
    <submittedName>
        <fullName evidence="1">Uncharacterized protein</fullName>
    </submittedName>
</protein>
<organism evidence="1 2">
    <name type="scientific">Exidia glandulosa HHB12029</name>
    <dbReference type="NCBI Taxonomy" id="1314781"/>
    <lineage>
        <taxon>Eukaryota</taxon>
        <taxon>Fungi</taxon>
        <taxon>Dikarya</taxon>
        <taxon>Basidiomycota</taxon>
        <taxon>Agaricomycotina</taxon>
        <taxon>Agaricomycetes</taxon>
        <taxon>Auriculariales</taxon>
        <taxon>Exidiaceae</taxon>
        <taxon>Exidia</taxon>
    </lineage>
</organism>
<evidence type="ECO:0000313" key="1">
    <source>
        <dbReference type="EMBL" id="KZV95769.1"/>
    </source>
</evidence>
<dbReference type="Proteomes" id="UP000077266">
    <property type="component" value="Unassembled WGS sequence"/>
</dbReference>
<evidence type="ECO:0000313" key="2">
    <source>
        <dbReference type="Proteomes" id="UP000077266"/>
    </source>
</evidence>
<dbReference type="AlphaFoldDB" id="A0A166AWF5"/>
<proteinExistence type="predicted"/>
<name>A0A166AWF5_EXIGL</name>
<accession>A0A166AWF5</accession>